<dbReference type="GO" id="GO:0046872">
    <property type="term" value="F:metal ion binding"/>
    <property type="evidence" value="ECO:0007669"/>
    <property type="project" value="UniProtKB-KW"/>
</dbReference>
<protein>
    <submittedName>
        <fullName evidence="14">RNA lariat debranching enzyme</fullName>
    </submittedName>
</protein>
<keyword evidence="7" id="KW-0479">Metal-binding</keyword>
<evidence type="ECO:0000256" key="2">
    <source>
        <dbReference type="ARBA" id="ARBA00001947"/>
    </source>
</evidence>
<comment type="similarity">
    <text evidence="5">Belongs to the lariat debranching enzyme family.</text>
</comment>
<feature type="domain" description="Lariat debranching enzyme C-terminal" evidence="13">
    <location>
        <begin position="278"/>
        <end position="398"/>
    </location>
</feature>
<keyword evidence="8" id="KW-0378">Hydrolase</keyword>
<evidence type="ECO:0000256" key="12">
    <source>
        <dbReference type="ARBA" id="ARBA00023242"/>
    </source>
</evidence>
<dbReference type="SUPFAM" id="SSF56300">
    <property type="entry name" value="Metallo-dependent phosphatases"/>
    <property type="match status" value="1"/>
</dbReference>
<evidence type="ECO:0000259" key="13">
    <source>
        <dbReference type="SMART" id="SM01124"/>
    </source>
</evidence>
<keyword evidence="15" id="KW-1185">Reference proteome</keyword>
<keyword evidence="11" id="KW-0464">Manganese</keyword>
<evidence type="ECO:0000256" key="4">
    <source>
        <dbReference type="ARBA" id="ARBA00004123"/>
    </source>
</evidence>
<gene>
    <name evidence="14" type="ORF">DAKH74_056320</name>
</gene>
<dbReference type="InterPro" id="IPR041816">
    <property type="entry name" value="Dbr1_N"/>
</dbReference>
<evidence type="ECO:0000256" key="3">
    <source>
        <dbReference type="ARBA" id="ARBA00001954"/>
    </source>
</evidence>
<dbReference type="Proteomes" id="UP001377567">
    <property type="component" value="Unassembled WGS sequence"/>
</dbReference>
<keyword evidence="10" id="KW-0408">Iron</keyword>
<evidence type="ECO:0000256" key="7">
    <source>
        <dbReference type="ARBA" id="ARBA00022723"/>
    </source>
</evidence>
<dbReference type="CDD" id="cd00844">
    <property type="entry name" value="MPP_Dbr1_N"/>
    <property type="match status" value="1"/>
</dbReference>
<dbReference type="GO" id="GO:0005634">
    <property type="term" value="C:nucleus"/>
    <property type="evidence" value="ECO:0007669"/>
    <property type="project" value="UniProtKB-SubCell"/>
</dbReference>
<dbReference type="Pfam" id="PF00149">
    <property type="entry name" value="Metallophos"/>
    <property type="match status" value="1"/>
</dbReference>
<sequence>MTKVRIAVLGCCHGQLNAAYRTVARMNANKKIDLLIILGDFQSLRSPDDFDSLSVPPKYRRLGDFHKYYSGELEAPVPTVFIGGNHESMRHLMLLPHGGYVAKNIFYLGYSNVFWFKGVRIGSLSGIWKDWDFDKPRPSWSEMERQHWKRNVKSLYHVRQSDVIPLFMMDNAKKMDIMLSHDWPTDVVYYGDTEELLRTKPFFKKDIEQRDLGSPINSELLQKIQPSWWLSAHLHVKFRALISHKTDFNTPSEGFKNADEIELDLDLDSDNDEVMSKVTEEVKSVRETSFLALDKCMPKRQWLEVIEVEADTQHPSYTTGKAYWDSEFIKNLQFLEEHKELPFSKKIDKYNWAELVHQRDSEIKDDIDQEPGKYEIPEYENGIQSQEAAQTELFYEKYVSRLK</sequence>
<dbReference type="GO" id="GO:0008419">
    <property type="term" value="F:RNA lariat debranching enzyme activity"/>
    <property type="evidence" value="ECO:0007669"/>
    <property type="project" value="TreeGrafter"/>
</dbReference>
<dbReference type="AlphaFoldDB" id="A0AAV5S5Q9"/>
<evidence type="ECO:0000256" key="1">
    <source>
        <dbReference type="ARBA" id="ARBA00001936"/>
    </source>
</evidence>
<evidence type="ECO:0000256" key="6">
    <source>
        <dbReference type="ARBA" id="ARBA00022664"/>
    </source>
</evidence>
<reference evidence="14 15" key="1">
    <citation type="journal article" date="2023" name="Elife">
        <title>Identification of key yeast species and microbe-microbe interactions impacting larval growth of Drosophila in the wild.</title>
        <authorList>
            <person name="Mure A."/>
            <person name="Sugiura Y."/>
            <person name="Maeda R."/>
            <person name="Honda K."/>
            <person name="Sakurai N."/>
            <person name="Takahashi Y."/>
            <person name="Watada M."/>
            <person name="Katoh T."/>
            <person name="Gotoh A."/>
            <person name="Gotoh Y."/>
            <person name="Taniguchi I."/>
            <person name="Nakamura K."/>
            <person name="Hayashi T."/>
            <person name="Katayama T."/>
            <person name="Uemura T."/>
            <person name="Hattori Y."/>
        </authorList>
    </citation>
    <scope>NUCLEOTIDE SEQUENCE [LARGE SCALE GENOMIC DNA]</scope>
    <source>
        <strain evidence="14 15">KH-74</strain>
    </source>
</reference>
<organism evidence="14 15">
    <name type="scientific">Maudiozyma humilis</name>
    <name type="common">Sour dough yeast</name>
    <name type="synonym">Kazachstania humilis</name>
    <dbReference type="NCBI Taxonomy" id="51915"/>
    <lineage>
        <taxon>Eukaryota</taxon>
        <taxon>Fungi</taxon>
        <taxon>Dikarya</taxon>
        <taxon>Ascomycota</taxon>
        <taxon>Saccharomycotina</taxon>
        <taxon>Saccharomycetes</taxon>
        <taxon>Saccharomycetales</taxon>
        <taxon>Saccharomycetaceae</taxon>
        <taxon>Maudiozyma</taxon>
    </lineage>
</organism>
<keyword evidence="9" id="KW-0862">Zinc</keyword>
<comment type="caution">
    <text evidence="14">The sequence shown here is derived from an EMBL/GenBank/DDBJ whole genome shotgun (WGS) entry which is preliminary data.</text>
</comment>
<dbReference type="Gene3D" id="3.60.21.10">
    <property type="match status" value="1"/>
</dbReference>
<comment type="cofactor">
    <cofactor evidence="3">
        <name>Fe(2+)</name>
        <dbReference type="ChEBI" id="CHEBI:29033"/>
    </cofactor>
</comment>
<evidence type="ECO:0000256" key="9">
    <source>
        <dbReference type="ARBA" id="ARBA00022833"/>
    </source>
</evidence>
<dbReference type="Pfam" id="PF05011">
    <property type="entry name" value="DBR1"/>
    <property type="match status" value="1"/>
</dbReference>
<keyword evidence="12" id="KW-0539">Nucleus</keyword>
<comment type="cofactor">
    <cofactor evidence="1">
        <name>Mn(2+)</name>
        <dbReference type="ChEBI" id="CHEBI:29035"/>
    </cofactor>
</comment>
<dbReference type="EMBL" id="BTGD01000025">
    <property type="protein sequence ID" value="GMM59015.1"/>
    <property type="molecule type" value="Genomic_DNA"/>
</dbReference>
<comment type="cofactor">
    <cofactor evidence="2">
        <name>Zn(2+)</name>
        <dbReference type="ChEBI" id="CHEBI:29105"/>
    </cofactor>
</comment>
<evidence type="ECO:0000256" key="5">
    <source>
        <dbReference type="ARBA" id="ARBA00006045"/>
    </source>
</evidence>
<evidence type="ECO:0000256" key="11">
    <source>
        <dbReference type="ARBA" id="ARBA00023211"/>
    </source>
</evidence>
<evidence type="ECO:0000256" key="10">
    <source>
        <dbReference type="ARBA" id="ARBA00023004"/>
    </source>
</evidence>
<dbReference type="SMART" id="SM01124">
    <property type="entry name" value="DBR1"/>
    <property type="match status" value="1"/>
</dbReference>
<evidence type="ECO:0000256" key="8">
    <source>
        <dbReference type="ARBA" id="ARBA00022801"/>
    </source>
</evidence>
<dbReference type="PANTHER" id="PTHR12849">
    <property type="entry name" value="RNA LARIAT DEBRANCHING ENZYME"/>
    <property type="match status" value="1"/>
</dbReference>
<proteinExistence type="inferred from homology"/>
<keyword evidence="6" id="KW-0507">mRNA processing</keyword>
<evidence type="ECO:0000313" key="15">
    <source>
        <dbReference type="Proteomes" id="UP001377567"/>
    </source>
</evidence>
<dbReference type="InterPro" id="IPR004843">
    <property type="entry name" value="Calcineurin-like_PHP"/>
</dbReference>
<dbReference type="PANTHER" id="PTHR12849:SF0">
    <property type="entry name" value="LARIAT DEBRANCHING ENZYME"/>
    <property type="match status" value="1"/>
</dbReference>
<accession>A0AAV5S5Q9</accession>
<evidence type="ECO:0000313" key="14">
    <source>
        <dbReference type="EMBL" id="GMM59015.1"/>
    </source>
</evidence>
<dbReference type="GO" id="GO:0000398">
    <property type="term" value="P:mRNA splicing, via spliceosome"/>
    <property type="evidence" value="ECO:0007669"/>
    <property type="project" value="TreeGrafter"/>
</dbReference>
<dbReference type="InterPro" id="IPR029052">
    <property type="entry name" value="Metallo-depent_PP-like"/>
</dbReference>
<name>A0AAV5S5Q9_MAUHU</name>
<dbReference type="InterPro" id="IPR007708">
    <property type="entry name" value="DBR1_C"/>
</dbReference>
<comment type="subcellular location">
    <subcellularLocation>
        <location evidence="4">Nucleus</location>
    </subcellularLocation>
</comment>